<dbReference type="InterPro" id="IPR048256">
    <property type="entry name" value="Tektin-like"/>
</dbReference>
<comment type="subcellular location">
    <subcellularLocation>
        <location evidence="1">Cytoplasm</location>
    </subcellularLocation>
</comment>
<dbReference type="GO" id="GO:0005929">
    <property type="term" value="C:cilium"/>
    <property type="evidence" value="ECO:0007669"/>
    <property type="project" value="UniProtKB-ARBA"/>
</dbReference>
<accession>A0A8S2LUK2</accession>
<dbReference type="EMBL" id="CAJOBA010023479">
    <property type="protein sequence ID" value="CAF3922035.1"/>
    <property type="molecule type" value="Genomic_DNA"/>
</dbReference>
<dbReference type="Pfam" id="PF03148">
    <property type="entry name" value="Tektin"/>
    <property type="match status" value="1"/>
</dbReference>
<keyword evidence="2" id="KW-0963">Cytoplasm</keyword>
<organism evidence="3 4">
    <name type="scientific">Didymodactylos carnosus</name>
    <dbReference type="NCBI Taxonomy" id="1234261"/>
    <lineage>
        <taxon>Eukaryota</taxon>
        <taxon>Metazoa</taxon>
        <taxon>Spiralia</taxon>
        <taxon>Gnathifera</taxon>
        <taxon>Rotifera</taxon>
        <taxon>Eurotatoria</taxon>
        <taxon>Bdelloidea</taxon>
        <taxon>Philodinida</taxon>
        <taxon>Philodinidae</taxon>
        <taxon>Didymodactylos</taxon>
    </lineage>
</organism>
<evidence type="ECO:0000313" key="3">
    <source>
        <dbReference type="EMBL" id="CAF3922035.1"/>
    </source>
</evidence>
<proteinExistence type="predicted"/>
<evidence type="ECO:0000256" key="2">
    <source>
        <dbReference type="ARBA" id="ARBA00022490"/>
    </source>
</evidence>
<feature type="non-terminal residue" evidence="3">
    <location>
        <position position="1"/>
    </location>
</feature>
<sequence>REIQAISSAKEQCERYLEHMKSPLDITLENYVTRDGRKHIDNVDDECERELKKV</sequence>
<gene>
    <name evidence="3" type="ORF">TMI583_LOCUS21321</name>
</gene>
<reference evidence="3" key="1">
    <citation type="submission" date="2021-02" db="EMBL/GenBank/DDBJ databases">
        <authorList>
            <person name="Nowell W R."/>
        </authorList>
    </citation>
    <scope>NUCLEOTIDE SEQUENCE</scope>
</reference>
<evidence type="ECO:0000313" key="4">
    <source>
        <dbReference type="Proteomes" id="UP000682733"/>
    </source>
</evidence>
<evidence type="ECO:0000256" key="1">
    <source>
        <dbReference type="ARBA" id="ARBA00004496"/>
    </source>
</evidence>
<protein>
    <submittedName>
        <fullName evidence="3">Uncharacterized protein</fullName>
    </submittedName>
</protein>
<dbReference type="Proteomes" id="UP000682733">
    <property type="component" value="Unassembled WGS sequence"/>
</dbReference>
<dbReference type="AlphaFoldDB" id="A0A8S2LUK2"/>
<name>A0A8S2LUK2_9BILA</name>
<comment type="caution">
    <text evidence="3">The sequence shown here is derived from an EMBL/GenBank/DDBJ whole genome shotgun (WGS) entry which is preliminary data.</text>
</comment>
<dbReference type="GO" id="GO:0005737">
    <property type="term" value="C:cytoplasm"/>
    <property type="evidence" value="ECO:0007669"/>
    <property type="project" value="UniProtKB-SubCell"/>
</dbReference>